<feature type="transmembrane region" description="Helical" evidence="18">
    <location>
        <begin position="304"/>
        <end position="325"/>
    </location>
</feature>
<feature type="compositionally biased region" description="Basic and acidic residues" evidence="17">
    <location>
        <begin position="371"/>
        <end position="386"/>
    </location>
</feature>
<name>A0A9D2ADP1_9FIRM</name>
<feature type="transmembrane region" description="Helical" evidence="18">
    <location>
        <begin position="345"/>
        <end position="364"/>
    </location>
</feature>
<reference evidence="19" key="1">
    <citation type="journal article" date="2021" name="PeerJ">
        <title>Extensive microbial diversity within the chicken gut microbiome revealed by metagenomics and culture.</title>
        <authorList>
            <person name="Gilroy R."/>
            <person name="Ravi A."/>
            <person name="Getino M."/>
            <person name="Pursley I."/>
            <person name="Horton D.L."/>
            <person name="Alikhan N.F."/>
            <person name="Baker D."/>
            <person name="Gharbi K."/>
            <person name="Hall N."/>
            <person name="Watson M."/>
            <person name="Adriaenssens E.M."/>
            <person name="Foster-Nyarko E."/>
            <person name="Jarju S."/>
            <person name="Secka A."/>
            <person name="Antonio M."/>
            <person name="Oren A."/>
            <person name="Chaudhuri R.R."/>
            <person name="La Ragione R."/>
            <person name="Hildebrand F."/>
            <person name="Pallen M.J."/>
        </authorList>
    </citation>
    <scope>NUCLEOTIDE SEQUENCE</scope>
    <source>
        <strain evidence="19">2239</strain>
    </source>
</reference>
<keyword evidence="6" id="KW-0573">Peptidoglycan synthesis</keyword>
<evidence type="ECO:0000256" key="18">
    <source>
        <dbReference type="SAM" id="Phobius"/>
    </source>
</evidence>
<evidence type="ECO:0000256" key="4">
    <source>
        <dbReference type="ARBA" id="ARBA00022692"/>
    </source>
</evidence>
<keyword evidence="8 18" id="KW-0472">Membrane</keyword>
<keyword evidence="2" id="KW-0328">Glycosyltransferase</keyword>
<dbReference type="GO" id="GO:0032153">
    <property type="term" value="C:cell division site"/>
    <property type="evidence" value="ECO:0007669"/>
    <property type="project" value="TreeGrafter"/>
</dbReference>
<dbReference type="EC" id="2.4.99.28" evidence="14"/>
<organism evidence="19 20">
    <name type="scientific">Candidatus Allofournierella pullicola</name>
    <dbReference type="NCBI Taxonomy" id="2838596"/>
    <lineage>
        <taxon>Bacteria</taxon>
        <taxon>Bacillati</taxon>
        <taxon>Bacillota</taxon>
        <taxon>Clostridia</taxon>
        <taxon>Eubacteriales</taxon>
        <taxon>Oscillospiraceae</taxon>
        <taxon>Allofournierella</taxon>
    </lineage>
</organism>
<feature type="region of interest" description="Disordered" evidence="17">
    <location>
        <begin position="371"/>
        <end position="392"/>
    </location>
</feature>
<evidence type="ECO:0000256" key="1">
    <source>
        <dbReference type="ARBA" id="ARBA00004141"/>
    </source>
</evidence>
<proteinExistence type="inferred from homology"/>
<protein>
    <recommendedName>
        <fullName evidence="12">Probable peptidoglycan glycosyltransferase FtsW</fullName>
        <ecNumber evidence="14">2.4.99.28</ecNumber>
    </recommendedName>
    <alternativeName>
        <fullName evidence="13">Cell division protein FtsW</fullName>
    </alternativeName>
    <alternativeName>
        <fullName evidence="10">Cell wall polymerase</fullName>
    </alternativeName>
    <alternativeName>
        <fullName evidence="9">Peptidoglycan polymerase</fullName>
    </alternativeName>
</protein>
<feature type="transmembrane region" description="Helical" evidence="18">
    <location>
        <begin position="108"/>
        <end position="129"/>
    </location>
</feature>
<dbReference type="Proteomes" id="UP000824193">
    <property type="component" value="Unassembled WGS sequence"/>
</dbReference>
<feature type="transmembrane region" description="Helical" evidence="18">
    <location>
        <begin position="12"/>
        <end position="38"/>
    </location>
</feature>
<accession>A0A9D2ADP1</accession>
<dbReference type="InterPro" id="IPR001182">
    <property type="entry name" value="FtsW/RodA"/>
</dbReference>
<dbReference type="PANTHER" id="PTHR30474:SF2">
    <property type="entry name" value="PEPTIDOGLYCAN GLYCOSYLTRANSFERASE FTSW-RELATED"/>
    <property type="match status" value="1"/>
</dbReference>
<evidence type="ECO:0000256" key="15">
    <source>
        <dbReference type="ARBA" id="ARBA00049902"/>
    </source>
</evidence>
<keyword evidence="7 18" id="KW-1133">Transmembrane helix</keyword>
<evidence type="ECO:0000256" key="2">
    <source>
        <dbReference type="ARBA" id="ARBA00022676"/>
    </source>
</evidence>
<feature type="transmembrane region" description="Helical" evidence="18">
    <location>
        <begin position="273"/>
        <end position="297"/>
    </location>
</feature>
<evidence type="ECO:0000256" key="10">
    <source>
        <dbReference type="ARBA" id="ARBA00033270"/>
    </source>
</evidence>
<comment type="catalytic activity">
    <reaction evidence="15">
        <text>[GlcNAc-(1-&gt;4)-Mur2Ac(oyl-L-Ala-gamma-D-Glu-L-Lys-D-Ala-D-Ala)](n)-di-trans,octa-cis-undecaprenyl diphosphate + beta-D-GlcNAc-(1-&gt;4)-Mur2Ac(oyl-L-Ala-gamma-D-Glu-L-Lys-D-Ala-D-Ala)-di-trans,octa-cis-undecaprenyl diphosphate = [GlcNAc-(1-&gt;4)-Mur2Ac(oyl-L-Ala-gamma-D-Glu-L-Lys-D-Ala-D-Ala)](n+1)-di-trans,octa-cis-undecaprenyl diphosphate + di-trans,octa-cis-undecaprenyl diphosphate + H(+)</text>
        <dbReference type="Rhea" id="RHEA:23708"/>
        <dbReference type="Rhea" id="RHEA-COMP:9602"/>
        <dbReference type="Rhea" id="RHEA-COMP:9603"/>
        <dbReference type="ChEBI" id="CHEBI:15378"/>
        <dbReference type="ChEBI" id="CHEBI:58405"/>
        <dbReference type="ChEBI" id="CHEBI:60033"/>
        <dbReference type="ChEBI" id="CHEBI:78435"/>
        <dbReference type="EC" id="2.4.99.28"/>
    </reaction>
</comment>
<evidence type="ECO:0000256" key="3">
    <source>
        <dbReference type="ARBA" id="ARBA00022679"/>
    </source>
</evidence>
<comment type="subcellular location">
    <subcellularLocation>
        <location evidence="1">Membrane</location>
        <topology evidence="1">Multi-pass membrane protein</topology>
    </subcellularLocation>
</comment>
<evidence type="ECO:0000256" key="9">
    <source>
        <dbReference type="ARBA" id="ARBA00032370"/>
    </source>
</evidence>
<evidence type="ECO:0000256" key="16">
    <source>
        <dbReference type="ARBA" id="ARBA00049966"/>
    </source>
</evidence>
<comment type="similarity">
    <text evidence="11">Belongs to the SEDS family. FtsW subfamily.</text>
</comment>
<evidence type="ECO:0000256" key="17">
    <source>
        <dbReference type="SAM" id="MobiDB-lite"/>
    </source>
</evidence>
<evidence type="ECO:0000313" key="20">
    <source>
        <dbReference type="Proteomes" id="UP000824193"/>
    </source>
</evidence>
<dbReference type="Pfam" id="PF01098">
    <property type="entry name" value="FTSW_RODA_SPOVE"/>
    <property type="match status" value="1"/>
</dbReference>
<keyword evidence="3" id="KW-0808">Transferase</keyword>
<dbReference type="GO" id="GO:0051301">
    <property type="term" value="P:cell division"/>
    <property type="evidence" value="ECO:0007669"/>
    <property type="project" value="InterPro"/>
</dbReference>
<gene>
    <name evidence="19" type="ORF">H9865_07055</name>
</gene>
<evidence type="ECO:0000256" key="13">
    <source>
        <dbReference type="ARBA" id="ARBA00041418"/>
    </source>
</evidence>
<feature type="transmembrane region" description="Helical" evidence="18">
    <location>
        <begin position="79"/>
        <end position="96"/>
    </location>
</feature>
<reference evidence="19" key="2">
    <citation type="submission" date="2021-04" db="EMBL/GenBank/DDBJ databases">
        <authorList>
            <person name="Gilroy R."/>
        </authorList>
    </citation>
    <scope>NUCLEOTIDE SEQUENCE</scope>
    <source>
        <strain evidence="19">2239</strain>
    </source>
</reference>
<dbReference type="GO" id="GO:0005886">
    <property type="term" value="C:plasma membrane"/>
    <property type="evidence" value="ECO:0007669"/>
    <property type="project" value="TreeGrafter"/>
</dbReference>
<dbReference type="AlphaFoldDB" id="A0A9D2ADP1"/>
<evidence type="ECO:0000256" key="8">
    <source>
        <dbReference type="ARBA" id="ARBA00023136"/>
    </source>
</evidence>
<evidence type="ECO:0000256" key="7">
    <source>
        <dbReference type="ARBA" id="ARBA00022989"/>
    </source>
</evidence>
<evidence type="ECO:0000256" key="12">
    <source>
        <dbReference type="ARBA" id="ARBA00041185"/>
    </source>
</evidence>
<dbReference type="GO" id="GO:0008955">
    <property type="term" value="F:peptidoglycan glycosyltransferase activity"/>
    <property type="evidence" value="ECO:0007669"/>
    <property type="project" value="UniProtKB-EC"/>
</dbReference>
<dbReference type="GO" id="GO:0009252">
    <property type="term" value="P:peptidoglycan biosynthetic process"/>
    <property type="evidence" value="ECO:0007669"/>
    <property type="project" value="UniProtKB-KW"/>
</dbReference>
<keyword evidence="5" id="KW-0133">Cell shape</keyword>
<feature type="transmembrane region" description="Helical" evidence="18">
    <location>
        <begin position="141"/>
        <end position="157"/>
    </location>
</feature>
<dbReference type="PANTHER" id="PTHR30474">
    <property type="entry name" value="CELL CYCLE PROTEIN"/>
    <property type="match status" value="1"/>
</dbReference>
<feature type="transmembrane region" description="Helical" evidence="18">
    <location>
        <begin position="186"/>
        <end position="209"/>
    </location>
</feature>
<feature type="transmembrane region" description="Helical" evidence="18">
    <location>
        <begin position="50"/>
        <end position="67"/>
    </location>
</feature>
<keyword evidence="4 18" id="KW-0812">Transmembrane</keyword>
<dbReference type="GO" id="GO:0008360">
    <property type="term" value="P:regulation of cell shape"/>
    <property type="evidence" value="ECO:0007669"/>
    <property type="project" value="UniProtKB-KW"/>
</dbReference>
<evidence type="ECO:0000256" key="5">
    <source>
        <dbReference type="ARBA" id="ARBA00022960"/>
    </source>
</evidence>
<dbReference type="GO" id="GO:0015648">
    <property type="term" value="F:lipid-linked peptidoglycan transporter activity"/>
    <property type="evidence" value="ECO:0007669"/>
    <property type="project" value="TreeGrafter"/>
</dbReference>
<evidence type="ECO:0000256" key="6">
    <source>
        <dbReference type="ARBA" id="ARBA00022984"/>
    </source>
</evidence>
<evidence type="ECO:0000256" key="11">
    <source>
        <dbReference type="ARBA" id="ARBA00038053"/>
    </source>
</evidence>
<evidence type="ECO:0000313" key="19">
    <source>
        <dbReference type="EMBL" id="HIX05844.1"/>
    </source>
</evidence>
<evidence type="ECO:0000256" key="14">
    <source>
        <dbReference type="ARBA" id="ARBA00044770"/>
    </source>
</evidence>
<feature type="transmembrane region" description="Helical" evidence="18">
    <location>
        <begin position="163"/>
        <end position="179"/>
    </location>
</feature>
<comment type="function">
    <text evidence="16">Peptidoglycan polymerase that is essential for cell division.</text>
</comment>
<comment type="caution">
    <text evidence="19">The sequence shown here is derived from an EMBL/GenBank/DDBJ whole genome shotgun (WGS) entry which is preliminary data.</text>
</comment>
<sequence>MFTKDPGPLSAGLLANLVVLLVFGLIVLFSASYAIAYYKFGDSYHYIRSQAIYAVLGFAVMLVISRVNYRWLLRFAWPLYWVTLVLLVAVLFMPPINDVHRWINIKGLPTVQVGEIAKFSIVLLLAVLFEQNRSRMHNFRQGILLPGVLLLPMLVLLRLEPHNSAMILMCCITATLMFVGGTNLMWFALGGGAAAGGIALLLITSKGYVQERLSGWLDPFSDVLDSTMQTAQGLYTIGSGGWFGVGLGNSTQKHMWLSEAQNDFIFAILGEELGFVGALLCIALFALLIAQGIYVAVNAPDRAGCLLVVGVMAQIGFQFFFNVAVVTNTIPNTGISLPFFSSGGTSLLLLMGEMGVVFSVSRAANKAKAERKAREAEEKAARETHVFRANKP</sequence>
<dbReference type="EMBL" id="DXFW01000020">
    <property type="protein sequence ID" value="HIX05844.1"/>
    <property type="molecule type" value="Genomic_DNA"/>
</dbReference>